<dbReference type="Proteomes" id="UP000004994">
    <property type="component" value="Chromosome 12"/>
</dbReference>
<dbReference type="InterPro" id="IPR001128">
    <property type="entry name" value="Cyt_P450"/>
</dbReference>
<dbReference type="InterPro" id="IPR002401">
    <property type="entry name" value="Cyt_P450_E_grp-I"/>
</dbReference>
<keyword evidence="11" id="KW-0812">Transmembrane</keyword>
<accession>A0A3Q7JBR2</accession>
<feature type="binding site" description="axial binding residue" evidence="9">
    <location>
        <position position="484"/>
    </location>
    <ligand>
        <name>heme</name>
        <dbReference type="ChEBI" id="CHEBI:30413"/>
    </ligand>
    <ligandPart>
        <name>Fe</name>
        <dbReference type="ChEBI" id="CHEBI:18248"/>
    </ligandPart>
</feature>
<evidence type="ECO:0000256" key="5">
    <source>
        <dbReference type="ARBA" id="ARBA00023002"/>
    </source>
</evidence>
<evidence type="ECO:0000256" key="9">
    <source>
        <dbReference type="PIRSR" id="PIRSR602401-1"/>
    </source>
</evidence>
<evidence type="ECO:0000313" key="13">
    <source>
        <dbReference type="Proteomes" id="UP000004994"/>
    </source>
</evidence>
<dbReference type="GO" id="GO:0016020">
    <property type="term" value="C:membrane"/>
    <property type="evidence" value="ECO:0007669"/>
    <property type="project" value="UniProtKB-SubCell"/>
</dbReference>
<name>A0A3Q7JBR2_SOLLC</name>
<sequence>MLGTLPSTKDTLLQHFSINNDHQVSKVIKKSCLLVFASTMEISYYTLIFTFIYILKNHFLRKFQNLPPSPFISLPIIGHLYLLNKKPLHKTLANITEKHGPLLYLRFGSRPVLVVSSPSLAEECFTKNDVVFANRVNLLAGKHIGYNYTTLVWASYGQHWRNLRRIATHEVLSTQRVQMFADIHRDEVRALLQRLLRGKTSGGDTNTNVVDMKAVFFEMTLNIMMMMIAGKRYYGDSAGKLEESRRFKEIVIESFQVSGATNIGDFVPLLKWIGVNKLEDKVKLLQEKRDKFMQELIEEHKNRRKGSYLEQKNNTMIDVLLSLQDSEPDYYTDEVVKGMGIVMLTAGTDTTASTMEWALSLLLNNPEALKKAQNEIDTHLGESSRLLDESDLAQLPYLHGIINETLRLCPAAPLLVPHESSDECVVGGFRVPRGTMLLVNLWAIQNDVKLWDRPNEFMPERFIDFKGQRDGFRLMPFGYGRRGCPGENMAMHVAGLALGSLIQCFEWERVSEELVDMTGGPGLTMPKAIPLLAKCRPRQNIDNLLTHL</sequence>
<keyword evidence="7 10" id="KW-0503">Monooxygenase</keyword>
<evidence type="ECO:0000256" key="6">
    <source>
        <dbReference type="ARBA" id="ARBA00023004"/>
    </source>
</evidence>
<dbReference type="FunFam" id="1.10.630.10:FF:000023">
    <property type="entry name" value="Cytochrome P450 family protein"/>
    <property type="match status" value="1"/>
</dbReference>
<dbReference type="InParanoid" id="A0A3Q7JBR2"/>
<evidence type="ECO:0000256" key="4">
    <source>
        <dbReference type="ARBA" id="ARBA00022723"/>
    </source>
</evidence>
<dbReference type="PANTHER" id="PTHR47947:SF3">
    <property type="entry name" value="CYTOCHROME P450 81D1-LIKE"/>
    <property type="match status" value="1"/>
</dbReference>
<evidence type="ECO:0000256" key="1">
    <source>
        <dbReference type="ARBA" id="ARBA00004370"/>
    </source>
</evidence>
<dbReference type="PROSITE" id="PS00086">
    <property type="entry name" value="CYTOCHROME_P450"/>
    <property type="match status" value="1"/>
</dbReference>
<dbReference type="PRINTS" id="PR00463">
    <property type="entry name" value="EP450I"/>
</dbReference>
<evidence type="ECO:0000256" key="3">
    <source>
        <dbReference type="ARBA" id="ARBA00022617"/>
    </source>
</evidence>
<dbReference type="PaxDb" id="4081-Solyc12g088460.1.1"/>
<dbReference type="Gene3D" id="1.10.630.10">
    <property type="entry name" value="Cytochrome P450"/>
    <property type="match status" value="1"/>
</dbReference>
<dbReference type="PRINTS" id="PR00385">
    <property type="entry name" value="P450"/>
</dbReference>
<keyword evidence="3 9" id="KW-0349">Heme</keyword>
<dbReference type="RefSeq" id="XP_004252746.2">
    <property type="nucleotide sequence ID" value="XM_004252698.5"/>
</dbReference>
<evidence type="ECO:0000256" key="7">
    <source>
        <dbReference type="ARBA" id="ARBA00023033"/>
    </source>
</evidence>
<dbReference type="OrthoDB" id="1055148at2759"/>
<comment type="subcellular location">
    <subcellularLocation>
        <location evidence="1">Membrane</location>
    </subcellularLocation>
</comment>
<keyword evidence="11" id="KW-1133">Transmembrane helix</keyword>
<evidence type="ECO:0008006" key="14">
    <source>
        <dbReference type="Google" id="ProtNLM"/>
    </source>
</evidence>
<comment type="cofactor">
    <cofactor evidence="9">
        <name>heme</name>
        <dbReference type="ChEBI" id="CHEBI:30413"/>
    </cofactor>
</comment>
<dbReference type="GO" id="GO:0016705">
    <property type="term" value="F:oxidoreductase activity, acting on paired donors, with incorporation or reduction of molecular oxygen"/>
    <property type="evidence" value="ECO:0007669"/>
    <property type="project" value="InterPro"/>
</dbReference>
<dbReference type="GO" id="GO:0020037">
    <property type="term" value="F:heme binding"/>
    <property type="evidence" value="ECO:0007669"/>
    <property type="project" value="InterPro"/>
</dbReference>
<protein>
    <recommendedName>
        <fullName evidence="14">Cytochrome P450</fullName>
    </recommendedName>
</protein>
<dbReference type="KEGG" id="sly:101258347"/>
<evidence type="ECO:0000256" key="2">
    <source>
        <dbReference type="ARBA" id="ARBA00010617"/>
    </source>
</evidence>
<dbReference type="GO" id="GO:0004497">
    <property type="term" value="F:monooxygenase activity"/>
    <property type="evidence" value="ECO:0007669"/>
    <property type="project" value="UniProtKB-KW"/>
</dbReference>
<dbReference type="EnsemblPlants" id="Solyc12g088460.2.1">
    <property type="protein sequence ID" value="Solyc12g088460.2.1.1"/>
    <property type="gene ID" value="Solyc12g088460.2"/>
</dbReference>
<dbReference type="InterPro" id="IPR017972">
    <property type="entry name" value="Cyt_P450_CS"/>
</dbReference>
<keyword evidence="6 9" id="KW-0408">Iron</keyword>
<keyword evidence="13" id="KW-1185">Reference proteome</keyword>
<evidence type="ECO:0000256" key="10">
    <source>
        <dbReference type="RuleBase" id="RU000461"/>
    </source>
</evidence>
<reference evidence="12" key="2">
    <citation type="submission" date="2019-01" db="UniProtKB">
        <authorList>
            <consortium name="EnsemblPlants"/>
        </authorList>
    </citation>
    <scope>IDENTIFICATION</scope>
    <source>
        <strain evidence="12">cv. Heinz 1706</strain>
    </source>
</reference>
<dbReference type="GeneID" id="101258347"/>
<dbReference type="STRING" id="4081.A0A3Q7JBR2"/>
<dbReference type="CDD" id="cd20653">
    <property type="entry name" value="CYP81"/>
    <property type="match status" value="1"/>
</dbReference>
<reference evidence="12" key="1">
    <citation type="journal article" date="2012" name="Nature">
        <title>The tomato genome sequence provides insights into fleshy fruit evolution.</title>
        <authorList>
            <consortium name="Tomato Genome Consortium"/>
        </authorList>
    </citation>
    <scope>NUCLEOTIDE SEQUENCE [LARGE SCALE GENOMIC DNA]</scope>
    <source>
        <strain evidence="12">cv. Heinz 1706</strain>
    </source>
</reference>
<dbReference type="InterPro" id="IPR036396">
    <property type="entry name" value="Cyt_P450_sf"/>
</dbReference>
<proteinExistence type="inferred from homology"/>
<keyword evidence="4 9" id="KW-0479">Metal-binding</keyword>
<dbReference type="SUPFAM" id="SSF48264">
    <property type="entry name" value="Cytochrome P450"/>
    <property type="match status" value="1"/>
</dbReference>
<dbReference type="Pfam" id="PF00067">
    <property type="entry name" value="p450"/>
    <property type="match status" value="1"/>
</dbReference>
<dbReference type="PANTHER" id="PTHR47947">
    <property type="entry name" value="CYTOCHROME P450 82C3-RELATED"/>
    <property type="match status" value="1"/>
</dbReference>
<gene>
    <name evidence="12" type="primary">LOC101258347</name>
</gene>
<organism evidence="12">
    <name type="scientific">Solanum lycopersicum</name>
    <name type="common">Tomato</name>
    <name type="synonym">Lycopersicon esculentum</name>
    <dbReference type="NCBI Taxonomy" id="4081"/>
    <lineage>
        <taxon>Eukaryota</taxon>
        <taxon>Viridiplantae</taxon>
        <taxon>Streptophyta</taxon>
        <taxon>Embryophyta</taxon>
        <taxon>Tracheophyta</taxon>
        <taxon>Spermatophyta</taxon>
        <taxon>Magnoliopsida</taxon>
        <taxon>eudicotyledons</taxon>
        <taxon>Gunneridae</taxon>
        <taxon>Pentapetalae</taxon>
        <taxon>asterids</taxon>
        <taxon>lamiids</taxon>
        <taxon>Solanales</taxon>
        <taxon>Solanaceae</taxon>
        <taxon>Solanoideae</taxon>
        <taxon>Solaneae</taxon>
        <taxon>Solanum</taxon>
        <taxon>Solanum subgen. Lycopersicon</taxon>
    </lineage>
</organism>
<evidence type="ECO:0000256" key="8">
    <source>
        <dbReference type="ARBA" id="ARBA00023136"/>
    </source>
</evidence>
<feature type="transmembrane region" description="Helical" evidence="11">
    <location>
        <begin position="32"/>
        <end position="54"/>
    </location>
</feature>
<dbReference type="InterPro" id="IPR050651">
    <property type="entry name" value="Plant_Cytochrome_P450_Monoox"/>
</dbReference>
<dbReference type="Gramene" id="Solyc12g088460.2.1">
    <property type="protein sequence ID" value="Solyc12g088460.2.1.1"/>
    <property type="gene ID" value="Solyc12g088460.2"/>
</dbReference>
<evidence type="ECO:0000313" key="12">
    <source>
        <dbReference type="EnsemblPlants" id="Solyc12g088460.2.1.1"/>
    </source>
</evidence>
<evidence type="ECO:0000256" key="11">
    <source>
        <dbReference type="SAM" id="Phobius"/>
    </source>
</evidence>
<comment type="similarity">
    <text evidence="2 10">Belongs to the cytochrome P450 family.</text>
</comment>
<dbReference type="GO" id="GO:0005506">
    <property type="term" value="F:iron ion binding"/>
    <property type="evidence" value="ECO:0007669"/>
    <property type="project" value="InterPro"/>
</dbReference>
<keyword evidence="8 11" id="KW-0472">Membrane</keyword>
<dbReference type="OMA" id="KPFDTMQ"/>
<dbReference type="AlphaFoldDB" id="A0A3Q7JBR2"/>
<keyword evidence="5 10" id="KW-0560">Oxidoreductase</keyword>